<dbReference type="InterPro" id="IPR006205">
    <property type="entry name" value="Mev_gal_kin"/>
</dbReference>
<dbReference type="Gene3D" id="3.30.230.10">
    <property type="match status" value="1"/>
</dbReference>
<evidence type="ECO:0000256" key="6">
    <source>
        <dbReference type="ARBA" id="ARBA00022840"/>
    </source>
</evidence>
<dbReference type="PANTHER" id="PTHR43290">
    <property type="entry name" value="MEVALONATE KINASE"/>
    <property type="match status" value="1"/>
</dbReference>
<dbReference type="PRINTS" id="PR00959">
    <property type="entry name" value="MEVGALKINASE"/>
</dbReference>
<keyword evidence="7" id="KW-0460">Magnesium</keyword>
<dbReference type="InterPro" id="IPR006204">
    <property type="entry name" value="GHMP_kinase_N_dom"/>
</dbReference>
<evidence type="ECO:0000256" key="3">
    <source>
        <dbReference type="ARBA" id="ARBA00022679"/>
    </source>
</evidence>
<dbReference type="UniPathway" id="UPA00057">
    <property type="reaction ID" value="UER00098"/>
</dbReference>
<evidence type="ECO:0000256" key="4">
    <source>
        <dbReference type="ARBA" id="ARBA00022741"/>
    </source>
</evidence>
<keyword evidence="3" id="KW-0808">Transferase</keyword>
<evidence type="ECO:0000256" key="9">
    <source>
        <dbReference type="ARBA" id="ARBA00029438"/>
    </source>
</evidence>
<evidence type="ECO:0000256" key="8">
    <source>
        <dbReference type="ARBA" id="ARBA00023098"/>
    </source>
</evidence>
<dbReference type="PANTHER" id="PTHR43290:SF2">
    <property type="entry name" value="MEVALONATE KINASE"/>
    <property type="match status" value="1"/>
</dbReference>
<evidence type="ECO:0000313" key="12">
    <source>
        <dbReference type="Proteomes" id="UP000484885"/>
    </source>
</evidence>
<dbReference type="AlphaFoldDB" id="A0A845V2S8"/>
<dbReference type="RefSeq" id="WP_164212388.1">
    <property type="nucleotide sequence ID" value="NZ_JAAGSC010000044.1"/>
</dbReference>
<keyword evidence="6" id="KW-0067">ATP-binding</keyword>
<keyword evidence="5" id="KW-0418">Kinase</keyword>
<dbReference type="GO" id="GO:0005829">
    <property type="term" value="C:cytosol"/>
    <property type="evidence" value="ECO:0007669"/>
    <property type="project" value="TreeGrafter"/>
</dbReference>
<keyword evidence="12" id="KW-1185">Reference proteome</keyword>
<dbReference type="InterPro" id="IPR020568">
    <property type="entry name" value="Ribosomal_Su5_D2-typ_SF"/>
</dbReference>
<dbReference type="SUPFAM" id="SSF54211">
    <property type="entry name" value="Ribosomal protein S5 domain 2-like"/>
    <property type="match status" value="1"/>
</dbReference>
<gene>
    <name evidence="11" type="ORF">G3I74_14885</name>
</gene>
<dbReference type="Pfam" id="PF00288">
    <property type="entry name" value="GHMP_kinases_N"/>
    <property type="match status" value="1"/>
</dbReference>
<feature type="domain" description="GHMP kinase N-terminal" evidence="10">
    <location>
        <begin position="119"/>
        <end position="185"/>
    </location>
</feature>
<keyword evidence="2" id="KW-0444">Lipid biosynthesis</keyword>
<accession>A0A845V2S8</accession>
<name>A0A845V2S8_9GAMM</name>
<evidence type="ECO:0000256" key="2">
    <source>
        <dbReference type="ARBA" id="ARBA00022516"/>
    </source>
</evidence>
<comment type="pathway">
    <text evidence="9">Isoprenoid biosynthesis; isopentenyl diphosphate biosynthesis via mevalonate pathway; isopentenyl diphosphate from (R)-mevalonate: step 1/3.</text>
</comment>
<dbReference type="EMBL" id="JAAGSC010000044">
    <property type="protein sequence ID" value="NDY97014.1"/>
    <property type="molecule type" value="Genomic_DNA"/>
</dbReference>
<evidence type="ECO:0000313" key="11">
    <source>
        <dbReference type="EMBL" id="NDY97014.1"/>
    </source>
</evidence>
<keyword evidence="4" id="KW-0547">Nucleotide-binding</keyword>
<keyword evidence="8" id="KW-0443">Lipid metabolism</keyword>
<dbReference type="GO" id="GO:0005524">
    <property type="term" value="F:ATP binding"/>
    <property type="evidence" value="ECO:0007669"/>
    <property type="project" value="UniProtKB-KW"/>
</dbReference>
<dbReference type="InterPro" id="IPR036554">
    <property type="entry name" value="GHMP_kinase_C_sf"/>
</dbReference>
<evidence type="ECO:0000259" key="10">
    <source>
        <dbReference type="Pfam" id="PF00288"/>
    </source>
</evidence>
<evidence type="ECO:0000256" key="7">
    <source>
        <dbReference type="ARBA" id="ARBA00022842"/>
    </source>
</evidence>
<evidence type="ECO:0000256" key="5">
    <source>
        <dbReference type="ARBA" id="ARBA00022777"/>
    </source>
</evidence>
<sequence>MTTIMASAPGKAVLLGEYAVLEGAPALVMAVDRRARVRLAPCESPDSWIEVPQLGLAPIGFRVAENGEILWRGADVEQAVFQRARLLLEWLVPRHAARLPAGGGLRIRIDTGELYQQRKAGPVKLGLGSSAAMTVALAGALEALGAVMSRAAVVARLEQQLLAPYRAGQDGRASGIDLAASLHGGVCRYQLDPAGAHAEPVVLPGALKLAFVWTGEAASTPDFLARYARWRAASPGQAAQMSQSLESACRAGLDAVRSDDAAGLMTCINNYGRLMGRIGDLAGLPVVSAPLVEIARTAATHGLACKPCGAGGGDLAMLAGTEEAALEQACRSLASRGWPRLELGPASRGLQIETSPA</sequence>
<dbReference type="InterPro" id="IPR014721">
    <property type="entry name" value="Ribsml_uS5_D2-typ_fold_subgr"/>
</dbReference>
<proteinExistence type="predicted"/>
<dbReference type="SUPFAM" id="SSF55060">
    <property type="entry name" value="GHMP Kinase, C-terminal domain"/>
    <property type="match status" value="1"/>
</dbReference>
<dbReference type="GO" id="GO:0019287">
    <property type="term" value="P:isopentenyl diphosphate biosynthetic process, mevalonate pathway"/>
    <property type="evidence" value="ECO:0007669"/>
    <property type="project" value="UniProtKB-UniPathway"/>
</dbReference>
<comment type="caution">
    <text evidence="11">The sequence shown here is derived from an EMBL/GenBank/DDBJ whole genome shotgun (WGS) entry which is preliminary data.</text>
</comment>
<protein>
    <recommendedName>
        <fullName evidence="10">GHMP kinase N-terminal domain-containing protein</fullName>
    </recommendedName>
</protein>
<reference evidence="11 12" key="1">
    <citation type="submission" date="2020-02" db="EMBL/GenBank/DDBJ databases">
        <authorList>
            <person name="Zhang X.-Y."/>
        </authorList>
    </citation>
    <scope>NUCLEOTIDE SEQUENCE [LARGE SCALE GENOMIC DNA]</scope>
    <source>
        <strain evidence="11 12">C33</strain>
    </source>
</reference>
<dbReference type="GO" id="GO:0004496">
    <property type="term" value="F:mevalonate kinase activity"/>
    <property type="evidence" value="ECO:0007669"/>
    <property type="project" value="InterPro"/>
</dbReference>
<keyword evidence="1" id="KW-0963">Cytoplasm</keyword>
<organism evidence="11 12">
    <name type="scientific">Wenzhouxiangella limi</name>
    <dbReference type="NCBI Taxonomy" id="2707351"/>
    <lineage>
        <taxon>Bacteria</taxon>
        <taxon>Pseudomonadati</taxon>
        <taxon>Pseudomonadota</taxon>
        <taxon>Gammaproteobacteria</taxon>
        <taxon>Chromatiales</taxon>
        <taxon>Wenzhouxiangellaceae</taxon>
        <taxon>Wenzhouxiangella</taxon>
    </lineage>
</organism>
<evidence type="ECO:0000256" key="1">
    <source>
        <dbReference type="ARBA" id="ARBA00022490"/>
    </source>
</evidence>
<dbReference type="Proteomes" id="UP000484885">
    <property type="component" value="Unassembled WGS sequence"/>
</dbReference>
<dbReference type="Gene3D" id="3.30.70.890">
    <property type="entry name" value="GHMP kinase, C-terminal domain"/>
    <property type="match status" value="1"/>
</dbReference>